<feature type="compositionally biased region" description="Polar residues" evidence="1">
    <location>
        <begin position="588"/>
        <end position="608"/>
    </location>
</feature>
<dbReference type="InterPro" id="IPR028020">
    <property type="entry name" value="ASX_DEUBAD_dom"/>
</dbReference>
<dbReference type="GO" id="GO:0035517">
    <property type="term" value="C:PR-DUB complex"/>
    <property type="evidence" value="ECO:0007669"/>
    <property type="project" value="TreeGrafter"/>
</dbReference>
<organism evidence="3 4">
    <name type="scientific">Schistosoma margrebowiei</name>
    <dbReference type="NCBI Taxonomy" id="48269"/>
    <lineage>
        <taxon>Eukaryota</taxon>
        <taxon>Metazoa</taxon>
        <taxon>Spiralia</taxon>
        <taxon>Lophotrochozoa</taxon>
        <taxon>Platyhelminthes</taxon>
        <taxon>Trematoda</taxon>
        <taxon>Digenea</taxon>
        <taxon>Strigeidida</taxon>
        <taxon>Schistosomatoidea</taxon>
        <taxon>Schistosomatidae</taxon>
        <taxon>Schistosoma</taxon>
    </lineage>
</organism>
<feature type="region of interest" description="Disordered" evidence="1">
    <location>
        <begin position="454"/>
        <end position="476"/>
    </location>
</feature>
<dbReference type="PANTHER" id="PTHR13578">
    <property type="entry name" value="ADDITIONAL SEX COMBS LIKE PROTEIN ASXL"/>
    <property type="match status" value="1"/>
</dbReference>
<sequence length="1333" mass="144572">MYATSKLIIPPKPARDTPFIPKLRIRLRHSPSSHCGARDQGYNVAHNESPHLIGNFGDHDSFHTNIESLVGVCSFSMLRNTAQKGPHPNSFAKLSKSSRQRQLSSFTSGCTIRRATSKRKQSSAFVDTLDLENPDSLLTKVNLKLLINRETFYSLPLDVQQMLSQLLPLFDHCREMSLNNSVLIDENDYSPSLSLSSGIESSEQSNTVWLHPTALNNEFFTKALQDFSDRQAKGEFTPRIRNRAGLRAHVGNRYRYTSSSDMLQSNTNNNKKKTFVHEIRTKKSSGQTNSRRSSRSKPKNFDCSAPNNDFHHPSIFTNSPPVDTSLISSTLSVSGSSVKNSQSKRNRSTKLSYLQSDCNNESMVVCSPSTIQLRERLKEKSECSMESNDIEFESSIENKTSDLSELCTFPLDDTLNNSIPSSGKSFYPADLENSEFTDSVCYLSDRNRDDRSFSLSPAYNGPLVSPSSVGDSNKGLKLCDKTLESEDLKLTDSPNTKPTHARRLSLDSKLVNPSPNRQNSTSNSSRSARPSRSSNSNSSCGSPSMPPPRQTKTLAAMREKLRAKRMLKESERSVVGQRFYGLPGSMTPHPSSGSSGYFQNRNYSTPVNFTPLGETENKQSPSLSSPPLRTPISPSANDRSVHSVNVSSLQNENQEITRPNLASESPCSPLSAPSINVMSPLPSVNNASSENITTTTNNNNNNLDNYTYCSNSFAQSYPSSPHLSNSNASIVLQHSVFSQLPSPAHPTKTHRFEQSVSAPPTPSNVQSGQNFTNYLHQPGDSFSSLAPCSSSSAPLHTSQVSPTASFGSYPSPVFGGKSSVPSSVRASTSDSYSSQIVTQPVSGSSCPTSSISSVVSEAIVPSKSFCQALPILMEPTTCPVQATVKSTPSLDTISISPLTSVSSVTKLLTSNSHQSRSSTTTRAFFVDGDNLSEAVAFLQSLNPKATITQQQFLLIPGANKSQMILCRAPVTCSSEIISPVATQTSVSVSRANLTSWSKNVSHITTSSTTSVGNTHITVPTSVVPNDVSLPTNVTERSSASCSTPFFEPYRSNNFYATQCSSDSSFPKLMKTSELQIPRSLVYSKSINVSSSNGSSFPLNILISHPKALEASSERTSLLQVVKSVSSPSKVAIPSSANSISCSSRTSVPTVLNYKQPVSHSQVNVSLLTPGPSVINNEVPILFVQDRNQHPIRSQTPTRPVNWVQRSSFDQHTDITDRSTISLPILSTATVITTHANSTGEFRCFSHPVARSGPSMQLSNNGSVSSHFGFQPIQSVQPSNPTGKSLDCTPFLSGPTATIMSPCLPAVILSHPITIQSTSNITPSQQNIFNRSLP</sequence>
<keyword evidence="4" id="KW-1185">Reference proteome</keyword>
<feature type="region of interest" description="Disordered" evidence="1">
    <location>
        <begin position="257"/>
        <end position="306"/>
    </location>
</feature>
<name>A0A183MZ42_9TREM</name>
<feature type="region of interest" description="Disordered" evidence="1">
    <location>
        <begin position="741"/>
        <end position="773"/>
    </location>
</feature>
<evidence type="ECO:0000259" key="2">
    <source>
        <dbReference type="Pfam" id="PF13919"/>
    </source>
</evidence>
<dbReference type="InterPro" id="IPR024811">
    <property type="entry name" value="ASX/ASX-like"/>
</dbReference>
<dbReference type="GO" id="GO:0003682">
    <property type="term" value="F:chromatin binding"/>
    <property type="evidence" value="ECO:0007669"/>
    <property type="project" value="TreeGrafter"/>
</dbReference>
<dbReference type="OrthoDB" id="9348951at2759"/>
<dbReference type="Pfam" id="PF13919">
    <property type="entry name" value="ASXH"/>
    <property type="match status" value="1"/>
</dbReference>
<gene>
    <name evidence="3" type="ORF">SMRZ_LOCUS21317</name>
</gene>
<feature type="region of interest" description="Disordered" evidence="1">
    <location>
        <begin position="488"/>
        <end position="551"/>
    </location>
</feature>
<evidence type="ECO:0000313" key="4">
    <source>
        <dbReference type="Proteomes" id="UP000277204"/>
    </source>
</evidence>
<reference evidence="5" key="2">
    <citation type="submission" date="2023-11" db="UniProtKB">
        <authorList>
            <consortium name="WormBaseParasite"/>
        </authorList>
    </citation>
    <scope>IDENTIFICATION</scope>
</reference>
<dbReference type="WBParaSite" id="SMRG1_8060.1">
    <property type="protein sequence ID" value="SMRG1_8060.1"/>
    <property type="gene ID" value="SMRG1_8060"/>
</dbReference>
<evidence type="ECO:0000256" key="1">
    <source>
        <dbReference type="SAM" id="MobiDB-lite"/>
    </source>
</evidence>
<evidence type="ECO:0000313" key="3">
    <source>
        <dbReference type="EMBL" id="VDP39062.1"/>
    </source>
</evidence>
<feature type="compositionally biased region" description="Low complexity" evidence="1">
    <location>
        <begin position="620"/>
        <end position="635"/>
    </location>
</feature>
<feature type="compositionally biased region" description="Polar residues" evidence="1">
    <location>
        <begin position="636"/>
        <end position="674"/>
    </location>
</feature>
<evidence type="ECO:0000313" key="5">
    <source>
        <dbReference type="WBParaSite" id="SMRG1_8060.1"/>
    </source>
</evidence>
<feature type="domain" description="ASX DEUBAD" evidence="2">
    <location>
        <begin position="122"/>
        <end position="240"/>
    </location>
</feature>
<dbReference type="GO" id="GO:0045944">
    <property type="term" value="P:positive regulation of transcription by RNA polymerase II"/>
    <property type="evidence" value="ECO:0007669"/>
    <property type="project" value="TreeGrafter"/>
</dbReference>
<dbReference type="GO" id="GO:0009887">
    <property type="term" value="P:animal organ morphogenesis"/>
    <property type="evidence" value="ECO:0007669"/>
    <property type="project" value="TreeGrafter"/>
</dbReference>
<dbReference type="Proteomes" id="UP000277204">
    <property type="component" value="Unassembled WGS sequence"/>
</dbReference>
<feature type="compositionally biased region" description="Polar residues" evidence="1">
    <location>
        <begin position="257"/>
        <end position="269"/>
    </location>
</feature>
<proteinExistence type="predicted"/>
<accession>A0A183MZ42</accession>
<dbReference type="EMBL" id="UZAI01018654">
    <property type="protein sequence ID" value="VDP39062.1"/>
    <property type="molecule type" value="Genomic_DNA"/>
</dbReference>
<dbReference type="STRING" id="48269.A0A183MZ42"/>
<feature type="compositionally biased region" description="Low complexity" evidence="1">
    <location>
        <begin position="512"/>
        <end position="543"/>
    </location>
</feature>
<feature type="region of interest" description="Disordered" evidence="1">
    <location>
        <begin position="579"/>
        <end position="674"/>
    </location>
</feature>
<feature type="compositionally biased region" description="Polar residues" evidence="1">
    <location>
        <begin position="754"/>
        <end position="773"/>
    </location>
</feature>
<dbReference type="PANTHER" id="PTHR13578:SF20">
    <property type="entry name" value="POLYCOMB PROTEIN ASX"/>
    <property type="match status" value="1"/>
</dbReference>
<dbReference type="Proteomes" id="UP000050790">
    <property type="component" value="Unassembled WGS sequence"/>
</dbReference>
<protein>
    <submittedName>
        <fullName evidence="5">ASXH domain-containing protein</fullName>
    </submittedName>
</protein>
<reference evidence="3 4" key="1">
    <citation type="submission" date="2018-11" db="EMBL/GenBank/DDBJ databases">
        <authorList>
            <consortium name="Pathogen Informatics"/>
        </authorList>
    </citation>
    <scope>NUCLEOTIDE SEQUENCE [LARGE SCALE GENOMIC DNA]</scope>
    <source>
        <strain evidence="3 4">Zambia</strain>
    </source>
</reference>